<feature type="domain" description="HTH cro/C1-type" evidence="1">
    <location>
        <begin position="7"/>
        <end position="61"/>
    </location>
</feature>
<dbReference type="AlphaFoldDB" id="A0AAJ1TPZ5"/>
<dbReference type="InterPro" id="IPR001387">
    <property type="entry name" value="Cro/C1-type_HTH"/>
</dbReference>
<dbReference type="PROSITE" id="PS50943">
    <property type="entry name" value="HTH_CROC1"/>
    <property type="match status" value="1"/>
</dbReference>
<dbReference type="CDD" id="cd00093">
    <property type="entry name" value="HTH_XRE"/>
    <property type="match status" value="1"/>
</dbReference>
<accession>A0AAJ1TPZ5</accession>
<evidence type="ECO:0000313" key="3">
    <source>
        <dbReference type="Proteomes" id="UP001238450"/>
    </source>
</evidence>
<evidence type="ECO:0000259" key="1">
    <source>
        <dbReference type="PROSITE" id="PS50943"/>
    </source>
</evidence>
<dbReference type="EMBL" id="JAUSUV010000019">
    <property type="protein sequence ID" value="MDQ0418845.1"/>
    <property type="molecule type" value="Genomic_DNA"/>
</dbReference>
<gene>
    <name evidence="2" type="ORF">J2Z48_003050</name>
</gene>
<dbReference type="SUPFAM" id="SSF47413">
    <property type="entry name" value="lambda repressor-like DNA-binding domains"/>
    <property type="match status" value="1"/>
</dbReference>
<reference evidence="2 3" key="1">
    <citation type="submission" date="2023-07" db="EMBL/GenBank/DDBJ databases">
        <title>Genomic Encyclopedia of Type Strains, Phase IV (KMG-IV): sequencing the most valuable type-strain genomes for metagenomic binning, comparative biology and taxonomic classification.</title>
        <authorList>
            <person name="Goeker M."/>
        </authorList>
    </citation>
    <scope>NUCLEOTIDE SEQUENCE [LARGE SCALE GENOMIC DNA]</scope>
    <source>
        <strain evidence="2 3">DSM 46876</strain>
    </source>
</reference>
<comment type="caution">
    <text evidence="2">The sequence shown here is derived from an EMBL/GenBank/DDBJ whole genome shotgun (WGS) entry which is preliminary data.</text>
</comment>
<evidence type="ECO:0000313" key="2">
    <source>
        <dbReference type="EMBL" id="MDQ0418845.1"/>
    </source>
</evidence>
<protein>
    <submittedName>
        <fullName evidence="2">Ribosome-binding protein aMBF1 (Putative translation factor)</fullName>
    </submittedName>
</protein>
<dbReference type="GO" id="GO:0003677">
    <property type="term" value="F:DNA binding"/>
    <property type="evidence" value="ECO:0007669"/>
    <property type="project" value="InterPro"/>
</dbReference>
<name>A0AAJ1TPZ5_9BACL</name>
<keyword evidence="3" id="KW-1185">Reference proteome</keyword>
<dbReference type="Gene3D" id="1.10.260.40">
    <property type="entry name" value="lambda repressor-like DNA-binding domains"/>
    <property type="match status" value="1"/>
</dbReference>
<organism evidence="2 3">
    <name type="scientific">Croceifilum oryzae</name>
    <dbReference type="NCBI Taxonomy" id="1553429"/>
    <lineage>
        <taxon>Bacteria</taxon>
        <taxon>Bacillati</taxon>
        <taxon>Bacillota</taxon>
        <taxon>Bacilli</taxon>
        <taxon>Bacillales</taxon>
        <taxon>Thermoactinomycetaceae</taxon>
        <taxon>Croceifilum</taxon>
    </lineage>
</organism>
<proteinExistence type="predicted"/>
<dbReference type="Proteomes" id="UP001238450">
    <property type="component" value="Unassembled WGS sequence"/>
</dbReference>
<sequence>MDLGTRLKNLRENQNLSQQQLTAKLGMNRELIANMKSTDVYPILKHFKKLQTSLGSLLTTSVGEQPIHRLYSMKFPHSHITIV</sequence>
<dbReference type="InterPro" id="IPR010982">
    <property type="entry name" value="Lambda_DNA-bd_dom_sf"/>
</dbReference>